<dbReference type="GO" id="GO:0004197">
    <property type="term" value="F:cysteine-type endopeptidase activity"/>
    <property type="evidence" value="ECO:0007669"/>
    <property type="project" value="InterPro"/>
</dbReference>
<feature type="compositionally biased region" description="Low complexity" evidence="6">
    <location>
        <begin position="134"/>
        <end position="148"/>
    </location>
</feature>
<evidence type="ECO:0000256" key="4">
    <source>
        <dbReference type="ARBA" id="ARBA00022829"/>
    </source>
</evidence>
<feature type="compositionally biased region" description="Basic and acidic residues" evidence="6">
    <location>
        <begin position="2113"/>
        <end position="2124"/>
    </location>
</feature>
<name>A0A8H3EYM5_9LECA</name>
<feature type="region of interest" description="Disordered" evidence="6">
    <location>
        <begin position="121"/>
        <end position="182"/>
    </location>
</feature>
<dbReference type="Pfam" id="PF03568">
    <property type="entry name" value="Separin_C"/>
    <property type="match status" value="1"/>
</dbReference>
<feature type="repeat" description="TPR" evidence="5">
    <location>
        <begin position="743"/>
        <end position="776"/>
    </location>
</feature>
<dbReference type="InterPro" id="IPR030397">
    <property type="entry name" value="SEPARIN_core_dom"/>
</dbReference>
<comment type="caution">
    <text evidence="8">The sequence shown here is derived from an EMBL/GenBank/DDBJ whole genome shotgun (WGS) entry which is preliminary data.</text>
</comment>
<evidence type="ECO:0000313" key="9">
    <source>
        <dbReference type="Proteomes" id="UP000664534"/>
    </source>
</evidence>
<evidence type="ECO:0000256" key="3">
    <source>
        <dbReference type="ARBA" id="ARBA00022801"/>
    </source>
</evidence>
<evidence type="ECO:0000256" key="5">
    <source>
        <dbReference type="PROSITE-ProRule" id="PRU00339"/>
    </source>
</evidence>
<keyword evidence="3" id="KW-0378">Hydrolase</keyword>
<feature type="region of interest" description="Disordered" evidence="6">
    <location>
        <begin position="2095"/>
        <end position="2124"/>
    </location>
</feature>
<feature type="domain" description="Peptidase C50" evidence="7">
    <location>
        <begin position="1950"/>
        <end position="2045"/>
    </location>
</feature>
<dbReference type="GO" id="GO:0006508">
    <property type="term" value="P:proteolysis"/>
    <property type="evidence" value="ECO:0007669"/>
    <property type="project" value="InterPro"/>
</dbReference>
<keyword evidence="4" id="KW-0159">Chromosome partition</keyword>
<dbReference type="GO" id="GO:0051307">
    <property type="term" value="P:meiotic chromosome separation"/>
    <property type="evidence" value="ECO:0007669"/>
    <property type="project" value="TreeGrafter"/>
</dbReference>
<organism evidence="8 9">
    <name type="scientific">Imshaugia aleurites</name>
    <dbReference type="NCBI Taxonomy" id="172621"/>
    <lineage>
        <taxon>Eukaryota</taxon>
        <taxon>Fungi</taxon>
        <taxon>Dikarya</taxon>
        <taxon>Ascomycota</taxon>
        <taxon>Pezizomycotina</taxon>
        <taxon>Lecanoromycetes</taxon>
        <taxon>OSLEUM clade</taxon>
        <taxon>Lecanoromycetidae</taxon>
        <taxon>Lecanorales</taxon>
        <taxon>Lecanorineae</taxon>
        <taxon>Parmeliaceae</taxon>
        <taxon>Imshaugia</taxon>
    </lineage>
</organism>
<dbReference type="EC" id="3.4.22.49" evidence="2"/>
<dbReference type="InterPro" id="IPR019734">
    <property type="entry name" value="TPR_rpt"/>
</dbReference>
<gene>
    <name evidence="8" type="ORF">IMSHALPRED_000388</name>
</gene>
<dbReference type="PROSITE" id="PS51700">
    <property type="entry name" value="SEPARIN"/>
    <property type="match status" value="1"/>
</dbReference>
<evidence type="ECO:0000256" key="1">
    <source>
        <dbReference type="ARBA" id="ARBA00000451"/>
    </source>
</evidence>
<feature type="region of interest" description="Disordered" evidence="6">
    <location>
        <begin position="1359"/>
        <end position="1403"/>
    </location>
</feature>
<dbReference type="Gene3D" id="1.25.40.10">
    <property type="entry name" value="Tetratricopeptide repeat domain"/>
    <property type="match status" value="1"/>
</dbReference>
<feature type="compositionally biased region" description="Low complexity" evidence="6">
    <location>
        <begin position="255"/>
        <end position="266"/>
    </location>
</feature>
<keyword evidence="9" id="KW-1185">Reference proteome</keyword>
<feature type="compositionally biased region" description="Polar residues" evidence="6">
    <location>
        <begin position="1371"/>
        <end position="1392"/>
    </location>
</feature>
<keyword evidence="5" id="KW-0802">TPR repeat</keyword>
<proteinExistence type="predicted"/>
<sequence>MTRKELSARAANIHRAVASTTACTSATVESLRSFLAPALNPVLQQKKPSVNVPPPKGKGLSARPVKATVARAGKRPAVTILEIPGEQSDRIQSQDRLILATEVVNATLKSLTDAIKDFPARKTTQAKRRPLATSSSSSSFSNGLESRSQTPLQPLCINRLANSPGKQSHSRRSSTSSTKQTIDGLRAQAECARIAFATLRNLQCQKDSSMALPFLQLESGMSALIAKMLALGFDDIALREIRILKRRLEVSKVPSSGQAPAASAGSWKEEGCSDPKTETLAEMLRFRNTSARGQLLSLIITTQLQVLKILALRREASVTQVALQHLQFSASHSPANLILRQLEMDVPESKEKVARQLESLAQALIALCPHVSSDDDKPLAPSINVSPDITFQIQLLASQVRSTWWEISGHQGNVAKEIVEPFSRCLAVYNGRSMSTKVEKYEVAKSALEVIKKCVRKVKGFREEILYSAYRLLAESAQDASQYSQAIHWVQKARECAPENALSRTQICDMNCRLASLELRSLDSDPSDQLISLLRDAAKSLGGDLQGESAELDELLLAVASLRKSAFLIFQESHRSSKAKEIRAQAALVYECSNIVLLCARFLVRYVGSSHRRGGHEKTTIRRDQRRKMVARFATPTIESVVAIARLSADSEAGIWNPLEMGLQDCLRLASSIADSDPGEIRATGEDNRGWSLFVSISNAYWYRYLRLKRGANDAKSCRECLMASIELIRDRPLCEKLAGSLALKLEKFGQLCEELRDYKKAAESYEEALHIELDSGLLRTAAEAAAMQSVPNVLELNNELLPLSRKLSAYLRAALKAVDQGSRQQLFYDATELSASERGVLLEQQLVSLLSTMDAQGQTPSVYNALNKIGTLLLSTYERKKFPVRRLRVVVRLLRPSLTAPGAFENSLVDQLLEEPIEAAMGAHFDMDLLRFVPHLTTCRCLLITLRQKSPNCKDLESVLASWSKLIQGSIDWASLQTQVYDIIDWLIQLEILDEYLDVQGLELYRVSALNVAVVVHEAALSVQRSALVSKLSELGLEHVRLGYSRLAGSVLHKAQKYLGASDLISKVKLRWHLSYAEYALANGNLKTCKESLARARELFEGGACMETPEKMRSKNWSDLSQTTADACYVHSLLAVAEGQQSKALFFARLCVKNCHRSWAILERSQNRIDGAVRKRPVESENDPLVDGMSELSISTSTEDTSTPHSMLSGVAFWTLVPRLVRGLNHLSLLFSYNGLYPETRYYLQQGQKIAKAVEAASLNSQTTALLGNYLIRSGRVDEGLSLVQQAEQMVSGLPHDRHYASLQLSLATHHSRRGEMRAGESAIGVAESTIQNLVAKSFVDGLVQTRSTTATLEIDMSALTLQEPKPARPTQSRQRQTISKRPQSKSVAQRDSPKSSTEEVPTIEVTTLHRMRGEIVRGRIFAKMIGGGLDAAASLLNETDARSHDQQDIVLQALLSSRIHYRQGLEHFVSDPVFCVIPESTISCPAIKAIQDKQDKQTKSSSPPKSKSATSSRSTTAKASTKKMGPRSLSLAKDQAKYLCLAQDEISNVFRSAITASPTAIVHEISDVLGKVLVVLSAVSSQSSRVSITPGVLLYFSEMGRTLSMIRESSAIQVECKLPDGKDSLDWPKEDAVEGHGSGEMHNQLELSTFQAEYIDIIPQDWNVVSMTLSQERDEILISKMRAGQTPFILRLPLNRHNSMDQEEETFGYDQGKAELHDIISLANISTHSAQEFSHKGAKTEWWEGRATLDARLKDLLTNMENIWLGGFKAIFSQTAQSPALLSRFQQSLQNILDKHLPSRQKTGRGSQSSRVAFDLRVLELFVGLGNPSDSNDLEEPLVDLLYFVVDILQFNGERNAYDEVDFDSIVVNIIDALRHYHQAIEDEQGKESEKHIILILDKNLHCFPWESLPCIRDHAVTRLPSLKCLRDRVSQHNMNPTNTDGRIHANRNNGASILNPGGDLTATQAKFEETLHELSGWKCIVQREPTEAEMRNCLESHDIFLYFGHGSGGQYIRSRTIKKLDKCAVALLMGCSSGALTEAGEFEPYGTPMNYMHAGCPAMLATLWDVTDKDIDRFSQTVLEKWGLFEGRQPLASSSPVKKGAKQKGKGRAKNVEKVERDESKPLSLDQAVAQGRDSCILRYLNGAAPVVYGVPVYLS</sequence>
<dbReference type="EMBL" id="CAJPDT010000010">
    <property type="protein sequence ID" value="CAF9912692.1"/>
    <property type="molecule type" value="Genomic_DNA"/>
</dbReference>
<dbReference type="InterPro" id="IPR005314">
    <property type="entry name" value="Peptidase_C50"/>
</dbReference>
<dbReference type="InterPro" id="IPR011990">
    <property type="entry name" value="TPR-like_helical_dom_sf"/>
</dbReference>
<evidence type="ECO:0000256" key="2">
    <source>
        <dbReference type="ARBA" id="ARBA00012489"/>
    </source>
</evidence>
<dbReference type="PANTHER" id="PTHR12792:SF0">
    <property type="entry name" value="SEPARIN"/>
    <property type="match status" value="1"/>
</dbReference>
<dbReference type="PROSITE" id="PS50005">
    <property type="entry name" value="TPR"/>
    <property type="match status" value="1"/>
</dbReference>
<feature type="compositionally biased region" description="Low complexity" evidence="6">
    <location>
        <begin position="1501"/>
        <end position="1521"/>
    </location>
</feature>
<reference evidence="8" key="1">
    <citation type="submission" date="2021-03" db="EMBL/GenBank/DDBJ databases">
        <authorList>
            <person name="Tagirdzhanova G."/>
        </authorList>
    </citation>
    <scope>NUCLEOTIDE SEQUENCE</scope>
</reference>
<dbReference type="SMART" id="SM00028">
    <property type="entry name" value="TPR"/>
    <property type="match status" value="2"/>
</dbReference>
<dbReference type="OrthoDB" id="10255632at2759"/>
<comment type="catalytic activity">
    <reaction evidence="1">
        <text>All bonds known to be hydrolyzed by this endopeptidase have arginine in P1 and an acidic residue in P4. P6 is often occupied by an acidic residue or by a hydroxy-amino-acid residue, the phosphorylation of which enhances cleavage.</text>
        <dbReference type="EC" id="3.4.22.49"/>
    </reaction>
</comment>
<feature type="compositionally biased region" description="Basic residues" evidence="6">
    <location>
        <begin position="2102"/>
        <end position="2112"/>
    </location>
</feature>
<evidence type="ECO:0000256" key="6">
    <source>
        <dbReference type="SAM" id="MobiDB-lite"/>
    </source>
</evidence>
<dbReference type="GO" id="GO:0005634">
    <property type="term" value="C:nucleus"/>
    <property type="evidence" value="ECO:0007669"/>
    <property type="project" value="InterPro"/>
</dbReference>
<protein>
    <recommendedName>
        <fullName evidence="2">separase</fullName>
        <ecNumber evidence="2">3.4.22.49</ecNumber>
    </recommendedName>
</protein>
<dbReference type="GO" id="GO:0005737">
    <property type="term" value="C:cytoplasm"/>
    <property type="evidence" value="ECO:0007669"/>
    <property type="project" value="TreeGrafter"/>
</dbReference>
<dbReference type="Proteomes" id="UP000664534">
    <property type="component" value="Unassembled WGS sequence"/>
</dbReference>
<dbReference type="PANTHER" id="PTHR12792">
    <property type="entry name" value="EXTRA SPINDLE POLES 1-RELATED"/>
    <property type="match status" value="1"/>
</dbReference>
<feature type="region of interest" description="Disordered" evidence="6">
    <location>
        <begin position="1494"/>
        <end position="1530"/>
    </location>
</feature>
<feature type="region of interest" description="Disordered" evidence="6">
    <location>
        <begin position="255"/>
        <end position="274"/>
    </location>
</feature>
<accession>A0A8H3EYM5</accession>
<dbReference type="SUPFAM" id="SSF48452">
    <property type="entry name" value="TPR-like"/>
    <property type="match status" value="1"/>
</dbReference>
<dbReference type="GO" id="GO:0072686">
    <property type="term" value="C:mitotic spindle"/>
    <property type="evidence" value="ECO:0007669"/>
    <property type="project" value="TreeGrafter"/>
</dbReference>
<evidence type="ECO:0000259" key="7">
    <source>
        <dbReference type="PROSITE" id="PS51700"/>
    </source>
</evidence>
<dbReference type="GO" id="GO:0044732">
    <property type="term" value="C:mitotic spindle pole body"/>
    <property type="evidence" value="ECO:0007669"/>
    <property type="project" value="TreeGrafter"/>
</dbReference>
<evidence type="ECO:0000313" key="8">
    <source>
        <dbReference type="EMBL" id="CAF9912692.1"/>
    </source>
</evidence>